<dbReference type="Gene3D" id="3.30.70.260">
    <property type="match status" value="1"/>
</dbReference>
<dbReference type="InterPro" id="IPR007454">
    <property type="entry name" value="UPF0250_YbeD-like"/>
</dbReference>
<dbReference type="OrthoDB" id="533321at2759"/>
<name>A0A8T0H5L6_CERPU</name>
<dbReference type="InterPro" id="IPR027471">
    <property type="entry name" value="YbeD-like_sf"/>
</dbReference>
<sequence length="278" mass="29720">MRSYAHPVHPGAAAALLSAAPSSSRALAPRELNCRGRVLGNRLRQNSGFGLGFGDSGVNVKPRILVSQGLSSSGIRDFGCAGRNRGTKSSQGRNRDAAGGVMQRLLIATHRRIPVDAKTGRPCLACRCSTSSRNGAGGEEYDKRAELEESPPQDAVLKAISEVSKAEGRVGKTTNMVIGGTVKKDSESQWDAIDQKVNVYPMVRDFTAIGTGGDEFVQAMVSAVESITETPVPKVTKKLSSQGKYVSVKIGGITVTSSEQVRAVYDAMRKDERMKYFL</sequence>
<comment type="caution">
    <text evidence="1">The sequence shown here is derived from an EMBL/GenBank/DDBJ whole genome shotgun (WGS) entry which is preliminary data.</text>
</comment>
<dbReference type="EMBL" id="CM026428">
    <property type="protein sequence ID" value="KAG0567281.1"/>
    <property type="molecule type" value="Genomic_DNA"/>
</dbReference>
<protein>
    <submittedName>
        <fullName evidence="1">Uncharacterized protein</fullName>
    </submittedName>
</protein>
<reference evidence="1" key="1">
    <citation type="submission" date="2020-06" db="EMBL/GenBank/DDBJ databases">
        <title>WGS assembly of Ceratodon purpureus strain R40.</title>
        <authorList>
            <person name="Carey S.B."/>
            <person name="Jenkins J."/>
            <person name="Shu S."/>
            <person name="Lovell J.T."/>
            <person name="Sreedasyam A."/>
            <person name="Maumus F."/>
            <person name="Tiley G.P."/>
            <person name="Fernandez-Pozo N."/>
            <person name="Barry K."/>
            <person name="Chen C."/>
            <person name="Wang M."/>
            <person name="Lipzen A."/>
            <person name="Daum C."/>
            <person name="Saski C.A."/>
            <person name="Payton A.C."/>
            <person name="Mcbreen J.C."/>
            <person name="Conrad R.E."/>
            <person name="Kollar L.M."/>
            <person name="Olsson S."/>
            <person name="Huttunen S."/>
            <person name="Landis J.B."/>
            <person name="Wickett N.J."/>
            <person name="Johnson M.G."/>
            <person name="Rensing S.A."/>
            <person name="Grimwood J."/>
            <person name="Schmutz J."/>
            <person name="Mcdaniel S.F."/>
        </authorList>
    </citation>
    <scope>NUCLEOTIDE SEQUENCE</scope>
    <source>
        <strain evidence="1">R40</strain>
    </source>
</reference>
<dbReference type="SUPFAM" id="SSF117991">
    <property type="entry name" value="YbeD/HP0495-like"/>
    <property type="match status" value="1"/>
</dbReference>
<organism evidence="1 2">
    <name type="scientific">Ceratodon purpureus</name>
    <name type="common">Fire moss</name>
    <name type="synonym">Dicranum purpureum</name>
    <dbReference type="NCBI Taxonomy" id="3225"/>
    <lineage>
        <taxon>Eukaryota</taxon>
        <taxon>Viridiplantae</taxon>
        <taxon>Streptophyta</taxon>
        <taxon>Embryophyta</taxon>
        <taxon>Bryophyta</taxon>
        <taxon>Bryophytina</taxon>
        <taxon>Bryopsida</taxon>
        <taxon>Dicranidae</taxon>
        <taxon>Pseudoditrichales</taxon>
        <taxon>Ditrichaceae</taxon>
        <taxon>Ceratodon</taxon>
    </lineage>
</organism>
<proteinExistence type="predicted"/>
<accession>A0A8T0H5L6</accession>
<gene>
    <name evidence="1" type="ORF">KC19_7G123400</name>
</gene>
<dbReference type="PANTHER" id="PTHR34782:SF1">
    <property type="entry name" value="PHOSPHORIBOSYLFORMYLGLYCINAMIDINE SYNTHASE"/>
    <property type="match status" value="1"/>
</dbReference>
<dbReference type="PANTHER" id="PTHR34782">
    <property type="entry name" value="PHOSPHORIBOSYLFORMYLGLYCINAMIDINE SYNTHASE"/>
    <property type="match status" value="1"/>
</dbReference>
<dbReference type="Proteomes" id="UP000822688">
    <property type="component" value="Chromosome 7"/>
</dbReference>
<keyword evidence="2" id="KW-1185">Reference proteome</keyword>
<evidence type="ECO:0000313" key="2">
    <source>
        <dbReference type="Proteomes" id="UP000822688"/>
    </source>
</evidence>
<dbReference type="Pfam" id="PF04359">
    <property type="entry name" value="DUF493"/>
    <property type="match status" value="1"/>
</dbReference>
<dbReference type="AlphaFoldDB" id="A0A8T0H5L6"/>
<evidence type="ECO:0000313" key="1">
    <source>
        <dbReference type="EMBL" id="KAG0567281.1"/>
    </source>
</evidence>